<evidence type="ECO:0000256" key="7">
    <source>
        <dbReference type="ARBA" id="ARBA00023224"/>
    </source>
</evidence>
<feature type="compositionally biased region" description="Basic and acidic residues" evidence="8">
    <location>
        <begin position="359"/>
        <end position="372"/>
    </location>
</feature>
<feature type="domain" description="G-protein coupled receptors family 1 profile" evidence="10">
    <location>
        <begin position="106"/>
        <end position="481"/>
    </location>
</feature>
<sequence length="502" mass="55381">MAIKSLNTSVFGCALENSFQNCTGGIFFGLDDEVSFIGASGVFPAGEASMPTPGPPGSDSGLGPPTNMGPPPIPADAHIDSKVFFVLEMIINGGLINVISILGSAGNALSIYILCKHGLKSNSMNIALVSMAVADLLILVTLPFRKVSLFIGLSDKVLARTVESHVLASGFLALNRTWAIISHSHVVIIAVERYLAVYFPFKIRIWVTPFKMALTCVLTHVIWYVLLWPMYTTFSLRWVNMPQSNRTVAIAWISDFHLQHEKHINFYISYAVNLINGSFQLATVLVCSVAVGIRIVIMSRKRKEITSGRWEPVSVKGLSRGGKLNTVTDNMSDMTGSSVVYRVPDGGDITEDSIVQHQASEEANKKEREEPLRTPTPTDDQSNTTISNHLTVSNGTNLPKENRKTKSHRIGPSSVDLKVVKMLLLVCTAYIIFILPTFLLFVFQQVMPQLKEPRWVRVNLLATSISMLLLAINSSINFIIYVYMSEKFRKTFHEICRCPGGT</sequence>
<dbReference type="PANTHER" id="PTHR24243:SF208">
    <property type="entry name" value="PYROKININ-1 RECEPTOR"/>
    <property type="match status" value="1"/>
</dbReference>
<evidence type="ECO:0000313" key="12">
    <source>
        <dbReference type="Proteomes" id="UP001283361"/>
    </source>
</evidence>
<feature type="transmembrane region" description="Helical" evidence="9">
    <location>
        <begin position="126"/>
        <end position="144"/>
    </location>
</feature>
<keyword evidence="7" id="KW-0807">Transducer</keyword>
<keyword evidence="2 9" id="KW-0812">Transmembrane</keyword>
<evidence type="ECO:0000256" key="5">
    <source>
        <dbReference type="ARBA" id="ARBA00023136"/>
    </source>
</evidence>
<proteinExistence type="predicted"/>
<gene>
    <name evidence="11" type="ORF">RRG08_065955</name>
</gene>
<keyword evidence="6" id="KW-0675">Receptor</keyword>
<evidence type="ECO:0000313" key="11">
    <source>
        <dbReference type="EMBL" id="KAK3768661.1"/>
    </source>
</evidence>
<feature type="compositionally biased region" description="Polar residues" evidence="8">
    <location>
        <begin position="375"/>
        <end position="399"/>
    </location>
</feature>
<name>A0AAE1DFH4_9GAST</name>
<dbReference type="Pfam" id="PF00001">
    <property type="entry name" value="7tm_1"/>
    <property type="match status" value="1"/>
</dbReference>
<protein>
    <recommendedName>
        <fullName evidence="10">G-protein coupled receptors family 1 profile domain-containing protein</fullName>
    </recommendedName>
</protein>
<keyword evidence="12" id="KW-1185">Reference proteome</keyword>
<dbReference type="PROSITE" id="PS50262">
    <property type="entry name" value="G_PROTEIN_RECEP_F1_2"/>
    <property type="match status" value="1"/>
</dbReference>
<feature type="transmembrane region" description="Helical" evidence="9">
    <location>
        <begin position="422"/>
        <end position="443"/>
    </location>
</feature>
<evidence type="ECO:0000259" key="10">
    <source>
        <dbReference type="PROSITE" id="PS50262"/>
    </source>
</evidence>
<feature type="transmembrane region" description="Helical" evidence="9">
    <location>
        <begin position="463"/>
        <end position="484"/>
    </location>
</feature>
<reference evidence="11" key="1">
    <citation type="journal article" date="2023" name="G3 (Bethesda)">
        <title>A reference genome for the long-term kleptoplast-retaining sea slug Elysia crispata morphotype clarki.</title>
        <authorList>
            <person name="Eastman K.E."/>
            <person name="Pendleton A.L."/>
            <person name="Shaikh M.A."/>
            <person name="Suttiyut T."/>
            <person name="Ogas R."/>
            <person name="Tomko P."/>
            <person name="Gavelis G."/>
            <person name="Widhalm J.R."/>
            <person name="Wisecaver J.H."/>
        </authorList>
    </citation>
    <scope>NUCLEOTIDE SEQUENCE</scope>
    <source>
        <strain evidence="11">ECLA1</strain>
    </source>
</reference>
<dbReference type="EMBL" id="JAWDGP010004033">
    <property type="protein sequence ID" value="KAK3768661.1"/>
    <property type="molecule type" value="Genomic_DNA"/>
</dbReference>
<feature type="region of interest" description="Disordered" evidence="8">
    <location>
        <begin position="359"/>
        <end position="409"/>
    </location>
</feature>
<keyword evidence="4" id="KW-0297">G-protein coupled receptor</keyword>
<evidence type="ECO:0000256" key="3">
    <source>
        <dbReference type="ARBA" id="ARBA00022989"/>
    </source>
</evidence>
<comment type="subcellular location">
    <subcellularLocation>
        <location evidence="1">Membrane</location>
        <topology evidence="1">Multi-pass membrane protein</topology>
    </subcellularLocation>
</comment>
<feature type="transmembrane region" description="Helical" evidence="9">
    <location>
        <begin position="90"/>
        <end position="114"/>
    </location>
</feature>
<feature type="compositionally biased region" description="Low complexity" evidence="8">
    <location>
        <begin position="57"/>
        <end position="66"/>
    </location>
</feature>
<feature type="region of interest" description="Disordered" evidence="8">
    <location>
        <begin position="48"/>
        <end position="71"/>
    </location>
</feature>
<comment type="caution">
    <text evidence="11">The sequence shown here is derived from an EMBL/GenBank/DDBJ whole genome shotgun (WGS) entry which is preliminary data.</text>
</comment>
<accession>A0AAE1DFH4</accession>
<dbReference type="AlphaFoldDB" id="A0AAE1DFH4"/>
<dbReference type="PANTHER" id="PTHR24243">
    <property type="entry name" value="G-PROTEIN COUPLED RECEPTOR"/>
    <property type="match status" value="1"/>
</dbReference>
<evidence type="ECO:0000256" key="1">
    <source>
        <dbReference type="ARBA" id="ARBA00004141"/>
    </source>
</evidence>
<evidence type="ECO:0000256" key="9">
    <source>
        <dbReference type="SAM" id="Phobius"/>
    </source>
</evidence>
<dbReference type="Proteomes" id="UP001283361">
    <property type="component" value="Unassembled WGS sequence"/>
</dbReference>
<dbReference type="SUPFAM" id="SSF81321">
    <property type="entry name" value="Family A G protein-coupled receptor-like"/>
    <property type="match status" value="1"/>
</dbReference>
<organism evidence="11 12">
    <name type="scientific">Elysia crispata</name>
    <name type="common">lettuce slug</name>
    <dbReference type="NCBI Taxonomy" id="231223"/>
    <lineage>
        <taxon>Eukaryota</taxon>
        <taxon>Metazoa</taxon>
        <taxon>Spiralia</taxon>
        <taxon>Lophotrochozoa</taxon>
        <taxon>Mollusca</taxon>
        <taxon>Gastropoda</taxon>
        <taxon>Heterobranchia</taxon>
        <taxon>Euthyneura</taxon>
        <taxon>Panpulmonata</taxon>
        <taxon>Sacoglossa</taxon>
        <taxon>Placobranchoidea</taxon>
        <taxon>Plakobranchidae</taxon>
        <taxon>Elysia</taxon>
    </lineage>
</organism>
<dbReference type="GO" id="GO:0016020">
    <property type="term" value="C:membrane"/>
    <property type="evidence" value="ECO:0007669"/>
    <property type="project" value="UniProtKB-SubCell"/>
</dbReference>
<keyword evidence="5 9" id="KW-0472">Membrane</keyword>
<evidence type="ECO:0000256" key="8">
    <source>
        <dbReference type="SAM" id="MobiDB-lite"/>
    </source>
</evidence>
<dbReference type="Gene3D" id="1.20.1070.10">
    <property type="entry name" value="Rhodopsin 7-helix transmembrane proteins"/>
    <property type="match status" value="1"/>
</dbReference>
<keyword evidence="3 9" id="KW-1133">Transmembrane helix</keyword>
<feature type="transmembrane region" description="Helical" evidence="9">
    <location>
        <begin position="213"/>
        <end position="231"/>
    </location>
</feature>
<evidence type="ECO:0000256" key="6">
    <source>
        <dbReference type="ARBA" id="ARBA00023170"/>
    </source>
</evidence>
<feature type="transmembrane region" description="Helical" evidence="9">
    <location>
        <begin position="279"/>
        <end position="297"/>
    </location>
</feature>
<dbReference type="PRINTS" id="PR00237">
    <property type="entry name" value="GPCRRHODOPSN"/>
</dbReference>
<dbReference type="InterPro" id="IPR017452">
    <property type="entry name" value="GPCR_Rhodpsn_7TM"/>
</dbReference>
<evidence type="ECO:0000256" key="4">
    <source>
        <dbReference type="ARBA" id="ARBA00023040"/>
    </source>
</evidence>
<dbReference type="InterPro" id="IPR000276">
    <property type="entry name" value="GPCR_Rhodpsn"/>
</dbReference>
<dbReference type="GO" id="GO:0004930">
    <property type="term" value="F:G protein-coupled receptor activity"/>
    <property type="evidence" value="ECO:0007669"/>
    <property type="project" value="UniProtKB-KW"/>
</dbReference>
<evidence type="ECO:0000256" key="2">
    <source>
        <dbReference type="ARBA" id="ARBA00022692"/>
    </source>
</evidence>
<feature type="transmembrane region" description="Helical" evidence="9">
    <location>
        <begin position="178"/>
        <end position="201"/>
    </location>
</feature>